<keyword evidence="1" id="KW-1133">Transmembrane helix</keyword>
<sequence>SLLLMAGGLQVGRSRVRSVGLSVVGLSILGACTHQVTQLALASLYLGHPGLVGLAPLFIASGLLAGAMTGLIAHFAVQRLQPHPAEGTYP</sequence>
<name>A0A382G6R4_9ZZZZ</name>
<feature type="transmembrane region" description="Helical" evidence="1">
    <location>
        <begin position="52"/>
        <end position="77"/>
    </location>
</feature>
<keyword evidence="1" id="KW-0812">Transmembrane</keyword>
<feature type="non-terminal residue" evidence="2">
    <location>
        <position position="1"/>
    </location>
</feature>
<accession>A0A382G6R4</accession>
<dbReference type="EMBL" id="UINC01053897">
    <property type="protein sequence ID" value="SVB70976.1"/>
    <property type="molecule type" value="Genomic_DNA"/>
</dbReference>
<evidence type="ECO:0008006" key="3">
    <source>
        <dbReference type="Google" id="ProtNLM"/>
    </source>
</evidence>
<organism evidence="2">
    <name type="scientific">marine metagenome</name>
    <dbReference type="NCBI Taxonomy" id="408172"/>
    <lineage>
        <taxon>unclassified sequences</taxon>
        <taxon>metagenomes</taxon>
        <taxon>ecological metagenomes</taxon>
    </lineage>
</organism>
<keyword evidence="1" id="KW-0472">Membrane</keyword>
<proteinExistence type="predicted"/>
<protein>
    <recommendedName>
        <fullName evidence="3">Heptaprenyl diphosphate synthase component I</fullName>
    </recommendedName>
</protein>
<evidence type="ECO:0000256" key="1">
    <source>
        <dbReference type="SAM" id="Phobius"/>
    </source>
</evidence>
<gene>
    <name evidence="2" type="ORF">METZ01_LOCUS223830</name>
</gene>
<dbReference type="AlphaFoldDB" id="A0A382G6R4"/>
<feature type="transmembrane region" description="Helical" evidence="1">
    <location>
        <begin position="21"/>
        <end position="46"/>
    </location>
</feature>
<dbReference type="InterPro" id="IPR010898">
    <property type="entry name" value="Hpre_diP_synth_I"/>
</dbReference>
<evidence type="ECO:0000313" key="2">
    <source>
        <dbReference type="EMBL" id="SVB70976.1"/>
    </source>
</evidence>
<reference evidence="2" key="1">
    <citation type="submission" date="2018-05" db="EMBL/GenBank/DDBJ databases">
        <authorList>
            <person name="Lanie J.A."/>
            <person name="Ng W.-L."/>
            <person name="Kazmierczak K.M."/>
            <person name="Andrzejewski T.M."/>
            <person name="Davidsen T.M."/>
            <person name="Wayne K.J."/>
            <person name="Tettelin H."/>
            <person name="Glass J.I."/>
            <person name="Rusch D."/>
            <person name="Podicherti R."/>
            <person name="Tsui H.-C.T."/>
            <person name="Winkler M.E."/>
        </authorList>
    </citation>
    <scope>NUCLEOTIDE SEQUENCE</scope>
</reference>
<dbReference type="Pfam" id="PF07456">
    <property type="entry name" value="Hpre_diP_synt_I"/>
    <property type="match status" value="1"/>
</dbReference>